<dbReference type="GO" id="GO:0019512">
    <property type="term" value="P:lactose catabolic process via tagatose-6-phosphate"/>
    <property type="evidence" value="ECO:0007669"/>
    <property type="project" value="UniProtKB-UniRule"/>
</dbReference>
<dbReference type="SUPFAM" id="SSF51569">
    <property type="entry name" value="Aldolase"/>
    <property type="match status" value="1"/>
</dbReference>
<comment type="pathway">
    <text evidence="2 6">Carbohydrate metabolism; D-tagatose 6-phosphate degradation; D-glyceraldehyde 3-phosphate and glycerone phosphate from D-tagatose 6-phosphate: step 2/2.</text>
</comment>
<dbReference type="NCBIfam" id="NF009498">
    <property type="entry name" value="PRK12858.1"/>
    <property type="match status" value="1"/>
</dbReference>
<dbReference type="EC" id="4.1.2.40" evidence="6"/>
<dbReference type="NCBIfam" id="NF009065">
    <property type="entry name" value="PRK12399.1"/>
    <property type="match status" value="1"/>
</dbReference>
<comment type="similarity">
    <text evidence="3 6">Belongs to the aldolase LacD family.</text>
</comment>
<dbReference type="GO" id="GO:2001059">
    <property type="term" value="P:D-tagatose 6-phosphate catabolic process"/>
    <property type="evidence" value="ECO:0007669"/>
    <property type="project" value="UniProtKB-UniRule"/>
</dbReference>
<dbReference type="GO" id="GO:0061595">
    <property type="term" value="F:6-deoxy-6-sulfofructose-1-phosphate aldolase activity"/>
    <property type="evidence" value="ECO:0007669"/>
    <property type="project" value="TreeGrafter"/>
</dbReference>
<comment type="catalytic activity">
    <reaction evidence="1 6">
        <text>D-tagatofuranose 1,6-bisphosphate = D-glyceraldehyde 3-phosphate + dihydroxyacetone phosphate</text>
        <dbReference type="Rhea" id="RHEA:22948"/>
        <dbReference type="ChEBI" id="CHEBI:57642"/>
        <dbReference type="ChEBI" id="CHEBI:58694"/>
        <dbReference type="ChEBI" id="CHEBI:59776"/>
        <dbReference type="EC" id="4.1.2.40"/>
    </reaction>
</comment>
<organism evidence="7 8">
    <name type="scientific">Enterococcus raffinosus</name>
    <dbReference type="NCBI Taxonomy" id="71452"/>
    <lineage>
        <taxon>Bacteria</taxon>
        <taxon>Bacillati</taxon>
        <taxon>Bacillota</taxon>
        <taxon>Bacilli</taxon>
        <taxon>Lactobacillales</taxon>
        <taxon>Enterococcaceae</taxon>
        <taxon>Enterococcus</taxon>
    </lineage>
</organism>
<evidence type="ECO:0000256" key="2">
    <source>
        <dbReference type="ARBA" id="ARBA00005191"/>
    </source>
</evidence>
<evidence type="ECO:0000256" key="5">
    <source>
        <dbReference type="ARBA" id="ARBA00023239"/>
    </source>
</evidence>
<dbReference type="SMART" id="SM01133">
    <property type="entry name" value="DeoC"/>
    <property type="match status" value="1"/>
</dbReference>
<dbReference type="Proteomes" id="UP001249240">
    <property type="component" value="Unassembled WGS sequence"/>
</dbReference>
<gene>
    <name evidence="6 7" type="primary">lacD</name>
    <name evidence="7" type="ORF">P7D78_04475</name>
</gene>
<dbReference type="GO" id="GO:0009024">
    <property type="term" value="F:tagatose-6-phosphate kinase activity"/>
    <property type="evidence" value="ECO:0007669"/>
    <property type="project" value="InterPro"/>
</dbReference>
<reference evidence="7" key="1">
    <citation type="submission" date="2023-03" db="EMBL/GenBank/DDBJ databases">
        <authorList>
            <person name="Shen W."/>
            <person name="Cai J."/>
        </authorList>
    </citation>
    <scope>NUCLEOTIDE SEQUENCE</scope>
    <source>
        <strain evidence="7">B646-2</strain>
    </source>
</reference>
<dbReference type="InterPro" id="IPR050552">
    <property type="entry name" value="LacD_aldolase"/>
</dbReference>
<dbReference type="GO" id="GO:1902777">
    <property type="term" value="P:6-sulfoquinovose(1-) catabolic process"/>
    <property type="evidence" value="ECO:0007669"/>
    <property type="project" value="TreeGrafter"/>
</dbReference>
<sequence length="335" mass="37541">MLTLTAEKKAAMDRLSTKEGVISALAIDQRGALKKMILALGVEPTEKAIEHFKELVSKELTPYASSILLDPEYGLPAARARHEEAGLLLAYEKTGYDASTPGRLPDLLADWSVLRLKEQGADAIKFLLYYDVDEDPEINHQKHVFIERLGSECAEEDMPFYLELVSYDAQNIDSNSIEYAKIKPHKVNEMMKEFSKEQYKVDVLKVEVPVNMNFVEGFTTGETAYSKEEAAQYFLEQSNATELPFIFLSAGVSSELFQQTLFFAKEAGSTFNGVLCGRATWKNGVKPFVESGESATQEWLANEGRKNIESLNEVLAQTATSWHEKVRVIEETVSK</sequence>
<dbReference type="InterPro" id="IPR005927">
    <property type="entry name" value="Tag_1.6-dipho_adolase"/>
</dbReference>
<evidence type="ECO:0000256" key="3">
    <source>
        <dbReference type="ARBA" id="ARBA00008679"/>
    </source>
</evidence>
<evidence type="ECO:0000313" key="8">
    <source>
        <dbReference type="Proteomes" id="UP001249240"/>
    </source>
</evidence>
<name>A0AAW8SV38_9ENTE</name>
<keyword evidence="5 6" id="KW-0456">Lyase</keyword>
<keyword evidence="4 6" id="KW-0423">Lactose metabolism</keyword>
<proteinExistence type="inferred from homology"/>
<dbReference type="EMBL" id="JARPXM010000003">
    <property type="protein sequence ID" value="MDT2537371.1"/>
    <property type="molecule type" value="Genomic_DNA"/>
</dbReference>
<dbReference type="RefSeq" id="WP_010746797.1">
    <property type="nucleotide sequence ID" value="NZ_BAAAXM010000035.1"/>
</dbReference>
<dbReference type="NCBIfam" id="NF003180">
    <property type="entry name" value="PRK04161.1"/>
    <property type="match status" value="1"/>
</dbReference>
<evidence type="ECO:0000256" key="1">
    <source>
        <dbReference type="ARBA" id="ARBA00000567"/>
    </source>
</evidence>
<dbReference type="Pfam" id="PF01791">
    <property type="entry name" value="DeoC"/>
    <property type="match status" value="1"/>
</dbReference>
<dbReference type="AlphaFoldDB" id="A0AAW8SV38"/>
<dbReference type="GO" id="GO:0009025">
    <property type="term" value="F:tagatose-bisphosphate aldolase activity"/>
    <property type="evidence" value="ECO:0007669"/>
    <property type="project" value="UniProtKB-UniRule"/>
</dbReference>
<comment type="caution">
    <text evidence="7">The sequence shown here is derived from an EMBL/GenBank/DDBJ whole genome shotgun (WGS) entry which is preliminary data.</text>
</comment>
<protein>
    <recommendedName>
        <fullName evidence="6">Tagatose 1,6-diphosphate aldolase</fullName>
        <ecNumber evidence="6">4.1.2.40</ecNumber>
    </recommendedName>
    <alternativeName>
        <fullName evidence="6">D-tagatose-1,6-bisphosphate aldolase</fullName>
    </alternativeName>
    <alternativeName>
        <fullName evidence="6">Tagatose-bisphosphate aldolase</fullName>
    </alternativeName>
</protein>
<dbReference type="InterPro" id="IPR013785">
    <property type="entry name" value="Aldolase_TIM"/>
</dbReference>
<dbReference type="PANTHER" id="PTHR39340:SF1">
    <property type="entry name" value="SULFOFRUCTOSEPHOSPHATE ALDOLASE"/>
    <property type="match status" value="1"/>
</dbReference>
<dbReference type="InterPro" id="IPR002915">
    <property type="entry name" value="DeoC/FbaB/LacD_aldolase"/>
</dbReference>
<dbReference type="PANTHER" id="PTHR39340">
    <property type="entry name" value="SULFOFRUCTOSEPHOSPHATE ALDOLASE"/>
    <property type="match status" value="1"/>
</dbReference>
<dbReference type="NCBIfam" id="TIGR01232">
    <property type="entry name" value="lacD"/>
    <property type="match status" value="1"/>
</dbReference>
<accession>A0AAW8SV38</accession>
<evidence type="ECO:0000256" key="6">
    <source>
        <dbReference type="HAMAP-Rule" id="MF_00734"/>
    </source>
</evidence>
<dbReference type="HAMAP" id="MF_00734">
    <property type="entry name" value="LacD"/>
    <property type="match status" value="1"/>
</dbReference>
<dbReference type="Gene3D" id="3.20.20.70">
    <property type="entry name" value="Aldolase class I"/>
    <property type="match status" value="1"/>
</dbReference>
<evidence type="ECO:0000313" key="7">
    <source>
        <dbReference type="EMBL" id="MDT2537371.1"/>
    </source>
</evidence>
<evidence type="ECO:0000256" key="4">
    <source>
        <dbReference type="ARBA" id="ARBA00022736"/>
    </source>
</evidence>